<dbReference type="EMBL" id="JBEPTQ010000002">
    <property type="protein sequence ID" value="MET4721840.1"/>
    <property type="molecule type" value="Genomic_DNA"/>
</dbReference>
<dbReference type="Proteomes" id="UP001549291">
    <property type="component" value="Unassembled WGS sequence"/>
</dbReference>
<name>A0ABV2RZV7_BRAJP</name>
<evidence type="ECO:0000256" key="1">
    <source>
        <dbReference type="SAM" id="MobiDB-lite"/>
    </source>
</evidence>
<comment type="caution">
    <text evidence="2">The sequence shown here is derived from an EMBL/GenBank/DDBJ whole genome shotgun (WGS) entry which is preliminary data.</text>
</comment>
<feature type="region of interest" description="Disordered" evidence="1">
    <location>
        <begin position="167"/>
        <end position="194"/>
    </location>
</feature>
<proteinExistence type="predicted"/>
<organism evidence="2 3">
    <name type="scientific">Bradyrhizobium japonicum</name>
    <dbReference type="NCBI Taxonomy" id="375"/>
    <lineage>
        <taxon>Bacteria</taxon>
        <taxon>Pseudomonadati</taxon>
        <taxon>Pseudomonadota</taxon>
        <taxon>Alphaproteobacteria</taxon>
        <taxon>Hyphomicrobiales</taxon>
        <taxon>Nitrobacteraceae</taxon>
        <taxon>Bradyrhizobium</taxon>
    </lineage>
</organism>
<evidence type="ECO:0000313" key="3">
    <source>
        <dbReference type="Proteomes" id="UP001549291"/>
    </source>
</evidence>
<gene>
    <name evidence="2" type="ORF">ABIF63_005946</name>
</gene>
<keyword evidence="3" id="KW-1185">Reference proteome</keyword>
<accession>A0ABV2RZV7</accession>
<feature type="compositionally biased region" description="Basic and acidic residues" evidence="1">
    <location>
        <begin position="184"/>
        <end position="194"/>
    </location>
</feature>
<sequence length="194" mass="21296">MYKGIQTAITESSQTLGYLGDPHYRRGLQRLRHLVVLGPFFCDLQQRAQAYCASWGWKQVVRAADPNWPGRVGVRSDRPSAVFFAKSSLVAYLPQRSLPLAAIGSLIRRMRDISTTSTSSRMERICLDLAGEGQGRQLSAPNHEREISAACAFLASANCQHIFRRDKPSVSGRSIAATDAAAGKPHEDKEKPAG</sequence>
<reference evidence="2 3" key="1">
    <citation type="submission" date="2024-06" db="EMBL/GenBank/DDBJ databases">
        <title>Genomic Encyclopedia of Type Strains, Phase V (KMG-V): Genome sequencing to study the core and pangenomes of soil and plant-associated prokaryotes.</title>
        <authorList>
            <person name="Whitman W."/>
        </authorList>
    </citation>
    <scope>NUCLEOTIDE SEQUENCE [LARGE SCALE GENOMIC DNA]</scope>
    <source>
        <strain evidence="2 3">USDA 160</strain>
    </source>
</reference>
<evidence type="ECO:0000313" key="2">
    <source>
        <dbReference type="EMBL" id="MET4721840.1"/>
    </source>
</evidence>
<protein>
    <submittedName>
        <fullName evidence="2">Uncharacterized protein</fullName>
    </submittedName>
</protein>